<dbReference type="SUPFAM" id="SSF53098">
    <property type="entry name" value="Ribonuclease H-like"/>
    <property type="match status" value="1"/>
</dbReference>
<dbReference type="Gene3D" id="1.10.10.10">
    <property type="entry name" value="Winged helix-like DNA-binding domain superfamily/Winged helix DNA-binding domain"/>
    <property type="match status" value="1"/>
</dbReference>
<dbReference type="AlphaFoldDB" id="A0A937X988"/>
<dbReference type="InterPro" id="IPR054353">
    <property type="entry name" value="IstA-like_C"/>
</dbReference>
<dbReference type="GO" id="GO:0015074">
    <property type="term" value="P:DNA integration"/>
    <property type="evidence" value="ECO:0007669"/>
    <property type="project" value="InterPro"/>
</dbReference>
<comment type="similarity">
    <text evidence="1">Belongs to the transposase IS21/IS408/IS1162 family.</text>
</comment>
<organism evidence="3 4">
    <name type="scientific">Eiseniibacteriota bacterium</name>
    <dbReference type="NCBI Taxonomy" id="2212470"/>
    <lineage>
        <taxon>Bacteria</taxon>
        <taxon>Candidatus Eiseniibacteriota</taxon>
    </lineage>
</organism>
<dbReference type="PROSITE" id="PS50994">
    <property type="entry name" value="INTEGRASE"/>
    <property type="match status" value="1"/>
</dbReference>
<name>A0A937X988_UNCEI</name>
<evidence type="ECO:0000313" key="4">
    <source>
        <dbReference type="Proteomes" id="UP000748308"/>
    </source>
</evidence>
<proteinExistence type="inferred from homology"/>
<sequence>MPYREVTMLETKELLRLWLDGMAIKSIAARLGMDPKTVRRYVRAGEEHGLSAGQGAGVLTDEVVAAVMAVFRNVPGRPRGDAWALCGENRDFITKKLKDRVRLTKVRKLLNRRGVLIPYGTLYRFAVRELGFGCGRTTVPVADCGPGEELQVDTGWMTLLEPDLFGKRRRFRAWIFTSVLSRHRFVWPCFSESTQTAIEACEAAWEFFGGIFKVLIPDNTKAIVDHADPLHPRLNPTFLEYAQARGFHVDTARVRKATDKARVERAVRTVREDCFGGEQLQDLEQARTHARRWCLEGYGMRRHSRTHRMPREHFAAEEKPVLLPAPVEPYDIPIWAHPVVARDQLAQVAKALYSLPTYLKGKKLLARADRNLVRFYHARALVKTHPRQRAGGRSIDPSDYPKEKAAYAMRDLEFLKSQADLHGEAVGRFARALLDCPLPWTRMRRTYALLGLTRKYGDARVNENCQIALRLDMLDVRRLERMIANARQPHPDLTPPARVIPLARYLRPASLFALPRNPEQKGNSEA</sequence>
<dbReference type="EMBL" id="VGIY01000140">
    <property type="protein sequence ID" value="MBM3317545.1"/>
    <property type="molecule type" value="Genomic_DNA"/>
</dbReference>
<evidence type="ECO:0000313" key="3">
    <source>
        <dbReference type="EMBL" id="MBM3317545.1"/>
    </source>
</evidence>
<dbReference type="InterPro" id="IPR036397">
    <property type="entry name" value="RNaseH_sf"/>
</dbReference>
<dbReference type="InterPro" id="IPR012337">
    <property type="entry name" value="RNaseH-like_sf"/>
</dbReference>
<dbReference type="PANTHER" id="PTHR35004:SF8">
    <property type="entry name" value="TRANSPOSASE RV3428C-RELATED"/>
    <property type="match status" value="1"/>
</dbReference>
<feature type="domain" description="Integrase catalytic" evidence="2">
    <location>
        <begin position="142"/>
        <end position="318"/>
    </location>
</feature>
<evidence type="ECO:0000256" key="1">
    <source>
        <dbReference type="ARBA" id="ARBA00009277"/>
    </source>
</evidence>
<gene>
    <name evidence="3" type="ORF">FJY75_06790</name>
</gene>
<dbReference type="PANTHER" id="PTHR35004">
    <property type="entry name" value="TRANSPOSASE RV3428C-RELATED"/>
    <property type="match status" value="1"/>
</dbReference>
<dbReference type="Pfam" id="PF22483">
    <property type="entry name" value="Mu-transpos_C_2"/>
    <property type="match status" value="1"/>
</dbReference>
<dbReference type="Gene3D" id="3.30.420.10">
    <property type="entry name" value="Ribonuclease H-like superfamily/Ribonuclease H"/>
    <property type="match status" value="1"/>
</dbReference>
<accession>A0A937X988</accession>
<comment type="caution">
    <text evidence="3">The sequence shown here is derived from an EMBL/GenBank/DDBJ whole genome shotgun (WGS) entry which is preliminary data.</text>
</comment>
<dbReference type="Proteomes" id="UP000748308">
    <property type="component" value="Unassembled WGS sequence"/>
</dbReference>
<dbReference type="InterPro" id="IPR001584">
    <property type="entry name" value="Integrase_cat-core"/>
</dbReference>
<reference evidence="3" key="1">
    <citation type="submission" date="2019-03" db="EMBL/GenBank/DDBJ databases">
        <title>Lake Tanganyika Metagenome-Assembled Genomes (MAGs).</title>
        <authorList>
            <person name="Tran P."/>
        </authorList>
    </citation>
    <scope>NUCLEOTIDE SEQUENCE</scope>
    <source>
        <strain evidence="3">M_DeepCast_400m_m2_100</strain>
    </source>
</reference>
<dbReference type="InterPro" id="IPR036388">
    <property type="entry name" value="WH-like_DNA-bd_sf"/>
</dbReference>
<dbReference type="GO" id="GO:0003676">
    <property type="term" value="F:nucleic acid binding"/>
    <property type="evidence" value="ECO:0007669"/>
    <property type="project" value="InterPro"/>
</dbReference>
<evidence type="ECO:0000259" key="2">
    <source>
        <dbReference type="PROSITE" id="PS50994"/>
    </source>
</evidence>
<protein>
    <submittedName>
        <fullName evidence="3">DDE-type integrase/transposase/recombinase</fullName>
    </submittedName>
</protein>